<dbReference type="Proteomes" id="UP000009885">
    <property type="component" value="Unassembled WGS sequence"/>
</dbReference>
<evidence type="ECO:0000313" key="3">
    <source>
        <dbReference type="Proteomes" id="UP000009885"/>
    </source>
</evidence>
<dbReference type="AlphaFoldDB" id="K9AEM8"/>
<feature type="transmembrane region" description="Helical" evidence="1">
    <location>
        <begin position="178"/>
        <end position="196"/>
    </location>
</feature>
<proteinExistence type="predicted"/>
<dbReference type="EMBL" id="AMSQ01000025">
    <property type="protein sequence ID" value="EKU45728.1"/>
    <property type="molecule type" value="Genomic_DNA"/>
</dbReference>
<feature type="transmembrane region" description="Helical" evidence="1">
    <location>
        <begin position="26"/>
        <end position="43"/>
    </location>
</feature>
<keyword evidence="1" id="KW-0472">Membrane</keyword>
<feature type="transmembrane region" description="Helical" evidence="1">
    <location>
        <begin position="49"/>
        <end position="67"/>
    </location>
</feature>
<keyword evidence="1" id="KW-0812">Transmembrane</keyword>
<keyword evidence="3" id="KW-1185">Reference proteome</keyword>
<dbReference type="PATRIC" id="fig|1229783.3.peg.2144"/>
<organism evidence="2 3">
    <name type="scientific">Staphylococcus massiliensis S46</name>
    <dbReference type="NCBI Taxonomy" id="1229783"/>
    <lineage>
        <taxon>Bacteria</taxon>
        <taxon>Bacillati</taxon>
        <taxon>Bacillota</taxon>
        <taxon>Bacilli</taxon>
        <taxon>Bacillales</taxon>
        <taxon>Staphylococcaceae</taxon>
        <taxon>Staphylococcus</taxon>
    </lineage>
</organism>
<evidence type="ECO:0000256" key="1">
    <source>
        <dbReference type="SAM" id="Phobius"/>
    </source>
</evidence>
<evidence type="ECO:0000313" key="2">
    <source>
        <dbReference type="EMBL" id="EKU45728.1"/>
    </source>
</evidence>
<sequence length="221" mass="26555">MNQHLMTLFKIIQSCIVSLKRLNLNWMKWIVVLLILESFLLLFQQASNLMFIIKVFIIFFVAIYLYYDDIISLEIKPKGRYISIDDFIYFLATFIVVELLWILTLFFTNMQTYYGQFIIFNAKGQLYQNVFLYGVIKPVIEVTVFIYLLLWKLMRNQLFIGMFIVSLLYTFWLGPTHIVEFFIIFLMNICLTLLFLKSREIMLIYVFQICTHIVYFVAIYT</sequence>
<feature type="transmembrane region" description="Helical" evidence="1">
    <location>
        <begin position="87"/>
        <end position="110"/>
    </location>
</feature>
<reference evidence="2 3" key="1">
    <citation type="journal article" date="2013" name="Genome Announc.">
        <title>Genome Sequence of Staphylococcus massiliensis Strain S46, Isolated from the Surface of Healthy Human Skin.</title>
        <authorList>
            <person name="Srivastav R."/>
            <person name="Singh A."/>
            <person name="Jangir P.K."/>
            <person name="Kumari C."/>
            <person name="Muduli S."/>
            <person name="Sharma R."/>
        </authorList>
    </citation>
    <scope>NUCLEOTIDE SEQUENCE [LARGE SCALE GENOMIC DNA]</scope>
    <source>
        <strain evidence="2 3">S46</strain>
    </source>
</reference>
<feature type="transmembrane region" description="Helical" evidence="1">
    <location>
        <begin position="130"/>
        <end position="150"/>
    </location>
</feature>
<comment type="caution">
    <text evidence="2">The sequence shown here is derived from an EMBL/GenBank/DDBJ whole genome shotgun (WGS) entry which is preliminary data.</text>
</comment>
<protein>
    <submittedName>
        <fullName evidence="2">Uncharacterized protein</fullName>
    </submittedName>
</protein>
<dbReference type="STRING" id="1229783.C273_10782"/>
<accession>K9AEM8</accession>
<feature type="transmembrane region" description="Helical" evidence="1">
    <location>
        <begin position="203"/>
        <end position="220"/>
    </location>
</feature>
<name>K9AEM8_9STAP</name>
<gene>
    <name evidence="2" type="ORF">C273_10782</name>
</gene>
<feature type="transmembrane region" description="Helical" evidence="1">
    <location>
        <begin position="157"/>
        <end position="172"/>
    </location>
</feature>
<keyword evidence="1" id="KW-1133">Transmembrane helix</keyword>